<proteinExistence type="predicted"/>
<gene>
    <name evidence="1" type="ORF">NA56DRAFT_703005</name>
</gene>
<keyword evidence="2" id="KW-1185">Reference proteome</keyword>
<protein>
    <submittedName>
        <fullName evidence="1">Uncharacterized protein</fullName>
    </submittedName>
</protein>
<dbReference type="Proteomes" id="UP000235672">
    <property type="component" value="Unassembled WGS sequence"/>
</dbReference>
<dbReference type="AlphaFoldDB" id="A0A2J6Q6X8"/>
<organism evidence="1 2">
    <name type="scientific">Hyaloscypha hepaticicola</name>
    <dbReference type="NCBI Taxonomy" id="2082293"/>
    <lineage>
        <taxon>Eukaryota</taxon>
        <taxon>Fungi</taxon>
        <taxon>Dikarya</taxon>
        <taxon>Ascomycota</taxon>
        <taxon>Pezizomycotina</taxon>
        <taxon>Leotiomycetes</taxon>
        <taxon>Helotiales</taxon>
        <taxon>Hyaloscyphaceae</taxon>
        <taxon>Hyaloscypha</taxon>
    </lineage>
</organism>
<sequence>MNKPLRIIKLPHHTLMITKSFCTQSITRWRNLTERKENLDCKRSMNTPKMCKEITTTYTSCPCRIPSVDCCPRCPKSGYKHCVDFLAEEEETKGVCVGLGTCPAEVEVKFESKDDEKEREWVGLGAIDWGEVFGTIILKCPAQEFVERQTCKKNRKLTVTYRHCVNLMVSRELVNGCCKWKTEERCFAERAEGNAESKAEADAGREECG</sequence>
<evidence type="ECO:0000313" key="1">
    <source>
        <dbReference type="EMBL" id="PMD22026.1"/>
    </source>
</evidence>
<name>A0A2J6Q6X8_9HELO</name>
<accession>A0A2J6Q6X8</accession>
<dbReference type="EMBL" id="KZ613479">
    <property type="protein sequence ID" value="PMD22026.1"/>
    <property type="molecule type" value="Genomic_DNA"/>
</dbReference>
<dbReference type="OrthoDB" id="10577287at2759"/>
<evidence type="ECO:0000313" key="2">
    <source>
        <dbReference type="Proteomes" id="UP000235672"/>
    </source>
</evidence>
<reference evidence="1 2" key="1">
    <citation type="submission" date="2016-05" db="EMBL/GenBank/DDBJ databases">
        <title>A degradative enzymes factory behind the ericoid mycorrhizal symbiosis.</title>
        <authorList>
            <consortium name="DOE Joint Genome Institute"/>
            <person name="Martino E."/>
            <person name="Morin E."/>
            <person name="Grelet G."/>
            <person name="Kuo A."/>
            <person name="Kohler A."/>
            <person name="Daghino S."/>
            <person name="Barry K."/>
            <person name="Choi C."/>
            <person name="Cichocki N."/>
            <person name="Clum A."/>
            <person name="Copeland A."/>
            <person name="Hainaut M."/>
            <person name="Haridas S."/>
            <person name="Labutti K."/>
            <person name="Lindquist E."/>
            <person name="Lipzen A."/>
            <person name="Khouja H.-R."/>
            <person name="Murat C."/>
            <person name="Ohm R."/>
            <person name="Olson A."/>
            <person name="Spatafora J."/>
            <person name="Veneault-Fourrey C."/>
            <person name="Henrissat B."/>
            <person name="Grigoriev I."/>
            <person name="Martin F."/>
            <person name="Perotto S."/>
        </authorList>
    </citation>
    <scope>NUCLEOTIDE SEQUENCE [LARGE SCALE GENOMIC DNA]</scope>
    <source>
        <strain evidence="1 2">UAMH 7357</strain>
    </source>
</reference>